<evidence type="ECO:0008006" key="3">
    <source>
        <dbReference type="Google" id="ProtNLM"/>
    </source>
</evidence>
<dbReference type="AlphaFoldDB" id="A0A1Y1QXP2"/>
<dbReference type="EMBL" id="MTEJ01000007">
    <property type="protein sequence ID" value="OQX16150.1"/>
    <property type="molecule type" value="Genomic_DNA"/>
</dbReference>
<reference evidence="1 2" key="1">
    <citation type="submission" date="2017-01" db="EMBL/GenBank/DDBJ databases">
        <title>Novel large sulfur bacteria in the metagenomes of groundwater-fed chemosynthetic microbial mats in the Lake Huron basin.</title>
        <authorList>
            <person name="Sharrar A.M."/>
            <person name="Flood B.E."/>
            <person name="Bailey J.V."/>
            <person name="Jones D.S."/>
            <person name="Biddanda B."/>
            <person name="Ruberg S.A."/>
            <person name="Marcus D.N."/>
            <person name="Dick G.J."/>
        </authorList>
    </citation>
    <scope>NUCLEOTIDE SEQUENCE [LARGE SCALE GENOMIC DNA]</scope>
    <source>
        <strain evidence="1">A8</strain>
    </source>
</reference>
<comment type="caution">
    <text evidence="1">The sequence shown here is derived from an EMBL/GenBank/DDBJ whole genome shotgun (WGS) entry which is preliminary data.</text>
</comment>
<name>A0A1Y1QXP2_9GAMM</name>
<proteinExistence type="predicted"/>
<evidence type="ECO:0000313" key="1">
    <source>
        <dbReference type="EMBL" id="OQX16150.1"/>
    </source>
</evidence>
<accession>A0A1Y1QXP2</accession>
<dbReference type="Gene3D" id="2.40.50.230">
    <property type="entry name" value="Gp5 N-terminal domain"/>
    <property type="match status" value="1"/>
</dbReference>
<protein>
    <recommendedName>
        <fullName evidence="3">Gp5/Type VI secretion system Vgr protein OB-fold domain-containing protein</fullName>
    </recommendedName>
</protein>
<evidence type="ECO:0000313" key="2">
    <source>
        <dbReference type="Proteomes" id="UP000192491"/>
    </source>
</evidence>
<organism evidence="1 2">
    <name type="scientific">Thiothrix lacustris</name>
    <dbReference type="NCBI Taxonomy" id="525917"/>
    <lineage>
        <taxon>Bacteria</taxon>
        <taxon>Pseudomonadati</taxon>
        <taxon>Pseudomonadota</taxon>
        <taxon>Gammaproteobacteria</taxon>
        <taxon>Thiotrichales</taxon>
        <taxon>Thiotrichaceae</taxon>
        <taxon>Thiothrix</taxon>
    </lineage>
</organism>
<sequence length="166" mass="18088">METFDDFRHSEAERESRSSTGLATILDLDFSGKRVRITDENGFESDWLRWPADVGRNYVRWRPLRKGQGVVYLALGGDLSQAQIVGTLYTDAVDSPSTDPEVDLIQFENGNLIEHSMTSGKFRIVGDVDLTGTLNASDDVIAAGISLTKHKTSGITPGSGLSDVPV</sequence>
<dbReference type="InterPro" id="IPR037026">
    <property type="entry name" value="Vgr_OB-fold_dom_sf"/>
</dbReference>
<gene>
    <name evidence="1" type="ORF">BWK73_04615</name>
</gene>
<dbReference type="Proteomes" id="UP000192491">
    <property type="component" value="Unassembled WGS sequence"/>
</dbReference>